<dbReference type="Pfam" id="PF11951">
    <property type="entry name" value="Fungal_trans_2"/>
    <property type="match status" value="1"/>
</dbReference>
<dbReference type="STRING" id="1448318.A0A319DY25"/>
<dbReference type="Proteomes" id="UP000248423">
    <property type="component" value="Unassembled WGS sequence"/>
</dbReference>
<evidence type="ECO:0000313" key="3">
    <source>
        <dbReference type="Proteomes" id="UP000248423"/>
    </source>
</evidence>
<feature type="region of interest" description="Disordered" evidence="1">
    <location>
        <begin position="28"/>
        <end position="61"/>
    </location>
</feature>
<dbReference type="EMBL" id="KZ826391">
    <property type="protein sequence ID" value="PYI02676.1"/>
    <property type="molecule type" value="Genomic_DNA"/>
</dbReference>
<dbReference type="InterPro" id="IPR021858">
    <property type="entry name" value="Fun_TF"/>
</dbReference>
<proteinExistence type="predicted"/>
<sequence length="493" mass="54400">MRIKVQCPGYRDPLALGFRDQNELVIRRSQRRAQKRSGTRTTDSSLDSGGPMIPSPQGSPQYPAEELARGYLFCQYMAGGHMSYLVPLIQNPQSSAVNVALNAVGLAALSNIRMSPRMMLKARQEYTTALAQTNHALRDPVMSKRDDILAAVVLLGMFEAMACTDDSFIDRWMKHMEGAARLIEFRGPEQLSRREGLDLFTQLRAQISTSTLYRETYSSIALTELTKTAKQHRNNNDHILDDLGLIVIRLGNFCAALKDGTITDPHEIIRSALTLDAGLTVLFLDVPGPWNYKTVKVPIHDGELITRLVWGESHHVYHSIVASSMWNNYRSARILIHELILDTVKALDSTASDETSSQQRRNLAEQSRRVARQLVEDICASVPFHLGAGVQDEDALAGPEERAPSSGHGSLLSADRNHLDMTGAGGLTLVWPLLIAANSGLASHDLRKWITGCFDKIGHSMGINQALAMAQLLRKGMHMRAWLTPGFGSGNSV</sequence>
<dbReference type="PANTHER" id="PTHR38791">
    <property type="entry name" value="ZN(II)2CYS6 TRANSCRIPTION FACTOR (EUROFUNG)-RELATED-RELATED"/>
    <property type="match status" value="1"/>
</dbReference>
<protein>
    <recommendedName>
        <fullName evidence="4">C6 finger domain protein</fullName>
    </recommendedName>
</protein>
<feature type="compositionally biased region" description="Basic residues" evidence="1">
    <location>
        <begin position="28"/>
        <end position="38"/>
    </location>
</feature>
<keyword evidence="3" id="KW-1185">Reference proteome</keyword>
<dbReference type="OrthoDB" id="5429770at2759"/>
<dbReference type="InterPro" id="IPR053175">
    <property type="entry name" value="DHMBA_Reg_Transcription_Factor"/>
</dbReference>
<dbReference type="PANTHER" id="PTHR38791:SF5">
    <property type="entry name" value="TRANSCRIPTION FACTOR DBAG-RELATED"/>
    <property type="match status" value="1"/>
</dbReference>
<name>A0A319DY25_ASPSB</name>
<accession>A0A319DY25</accession>
<evidence type="ECO:0000313" key="2">
    <source>
        <dbReference type="EMBL" id="PYI02676.1"/>
    </source>
</evidence>
<reference evidence="2 3" key="1">
    <citation type="submission" date="2018-02" db="EMBL/GenBank/DDBJ databases">
        <title>The genomes of Aspergillus section Nigri reveals drivers in fungal speciation.</title>
        <authorList>
            <consortium name="DOE Joint Genome Institute"/>
            <person name="Vesth T.C."/>
            <person name="Nybo J."/>
            <person name="Theobald S."/>
            <person name="Brandl J."/>
            <person name="Frisvad J.C."/>
            <person name="Nielsen K.F."/>
            <person name="Lyhne E.K."/>
            <person name="Kogle M.E."/>
            <person name="Kuo A."/>
            <person name="Riley R."/>
            <person name="Clum A."/>
            <person name="Nolan M."/>
            <person name="Lipzen A."/>
            <person name="Salamov A."/>
            <person name="Henrissat B."/>
            <person name="Wiebenga A."/>
            <person name="De vries R.P."/>
            <person name="Grigoriev I.V."/>
            <person name="Mortensen U.H."/>
            <person name="Andersen M.R."/>
            <person name="Baker S.E."/>
        </authorList>
    </citation>
    <scope>NUCLEOTIDE SEQUENCE [LARGE SCALE GENOMIC DNA]</scope>
    <source>
        <strain evidence="2 3">CBS 121057</strain>
    </source>
</reference>
<gene>
    <name evidence="2" type="ORF">BO78DRAFT_422346</name>
</gene>
<dbReference type="AlphaFoldDB" id="A0A319DY25"/>
<evidence type="ECO:0008006" key="4">
    <source>
        <dbReference type="Google" id="ProtNLM"/>
    </source>
</evidence>
<organism evidence="2 3">
    <name type="scientific">Aspergillus sclerotiicarbonarius (strain CBS 121057 / IBT 28362)</name>
    <dbReference type="NCBI Taxonomy" id="1448318"/>
    <lineage>
        <taxon>Eukaryota</taxon>
        <taxon>Fungi</taxon>
        <taxon>Dikarya</taxon>
        <taxon>Ascomycota</taxon>
        <taxon>Pezizomycotina</taxon>
        <taxon>Eurotiomycetes</taxon>
        <taxon>Eurotiomycetidae</taxon>
        <taxon>Eurotiales</taxon>
        <taxon>Aspergillaceae</taxon>
        <taxon>Aspergillus</taxon>
        <taxon>Aspergillus subgen. Circumdati</taxon>
    </lineage>
</organism>
<dbReference type="VEuPathDB" id="FungiDB:BO78DRAFT_422346"/>
<evidence type="ECO:0000256" key="1">
    <source>
        <dbReference type="SAM" id="MobiDB-lite"/>
    </source>
</evidence>